<dbReference type="FunFam" id="3.90.740.10:FF:000009">
    <property type="entry name" value="Isoleucyl-tRNA synthetase 2, mitochondrial"/>
    <property type="match status" value="1"/>
</dbReference>
<evidence type="ECO:0000256" key="9">
    <source>
        <dbReference type="ARBA" id="ARBA00022917"/>
    </source>
</evidence>
<evidence type="ECO:0000256" key="12">
    <source>
        <dbReference type="ARBA" id="ARBA00048359"/>
    </source>
</evidence>
<dbReference type="Gene3D" id="3.90.740.10">
    <property type="entry name" value="Valyl/Leucyl/Isoleucyl-tRNA synthetase, editing domain"/>
    <property type="match status" value="1"/>
</dbReference>
<reference evidence="16" key="1">
    <citation type="journal article" date="2023" name="bioRxiv">
        <title>Scaffold-level genome assemblies of two parasitoid biocontrol wasps reveal the parthenogenesis mechanism and an associated novel virus.</title>
        <authorList>
            <person name="Inwood S."/>
            <person name="Skelly J."/>
            <person name="Guhlin J."/>
            <person name="Harrop T."/>
            <person name="Goldson S."/>
            <person name="Dearden P."/>
        </authorList>
    </citation>
    <scope>NUCLEOTIDE SEQUENCE</scope>
    <source>
        <strain evidence="16">Lincoln</strain>
        <tissue evidence="16">Whole body</tissue>
    </source>
</reference>
<dbReference type="SUPFAM" id="SSF50677">
    <property type="entry name" value="ValRS/IleRS/LeuRS editing domain"/>
    <property type="match status" value="1"/>
</dbReference>
<dbReference type="EMBL" id="JAQQBR010001831">
    <property type="protein sequence ID" value="KAK0168859.1"/>
    <property type="molecule type" value="Genomic_DNA"/>
</dbReference>
<evidence type="ECO:0000259" key="14">
    <source>
        <dbReference type="Pfam" id="PF00133"/>
    </source>
</evidence>
<evidence type="ECO:0000256" key="5">
    <source>
        <dbReference type="ARBA" id="ARBA00022598"/>
    </source>
</evidence>
<feature type="domain" description="Methionyl/Valyl/Leucyl/Isoleucyl-tRNA synthetase anticodon-binding" evidence="15">
    <location>
        <begin position="731"/>
        <end position="844"/>
    </location>
</feature>
<evidence type="ECO:0000256" key="2">
    <source>
        <dbReference type="ARBA" id="ARBA00005594"/>
    </source>
</evidence>
<dbReference type="NCBIfam" id="TIGR00392">
    <property type="entry name" value="ileS"/>
    <property type="match status" value="1"/>
</dbReference>
<proteinExistence type="inferred from homology"/>
<keyword evidence="17" id="KW-1185">Reference proteome</keyword>
<dbReference type="CDD" id="cd07960">
    <property type="entry name" value="Anticodon_Ia_Ile_BEm"/>
    <property type="match status" value="1"/>
</dbReference>
<dbReference type="GO" id="GO:0002161">
    <property type="term" value="F:aminoacyl-tRNA deacylase activity"/>
    <property type="evidence" value="ECO:0007669"/>
    <property type="project" value="InterPro"/>
</dbReference>
<keyword evidence="5 13" id="KW-0436">Ligase</keyword>
<dbReference type="PANTHER" id="PTHR42765">
    <property type="entry name" value="SOLEUCYL-TRNA SYNTHETASE"/>
    <property type="match status" value="1"/>
</dbReference>
<evidence type="ECO:0000256" key="11">
    <source>
        <dbReference type="ARBA" id="ARBA00032665"/>
    </source>
</evidence>
<comment type="catalytic activity">
    <reaction evidence="12">
        <text>tRNA(Ile) + L-isoleucine + ATP = L-isoleucyl-tRNA(Ile) + AMP + diphosphate</text>
        <dbReference type="Rhea" id="RHEA:11060"/>
        <dbReference type="Rhea" id="RHEA-COMP:9666"/>
        <dbReference type="Rhea" id="RHEA-COMP:9695"/>
        <dbReference type="ChEBI" id="CHEBI:30616"/>
        <dbReference type="ChEBI" id="CHEBI:33019"/>
        <dbReference type="ChEBI" id="CHEBI:58045"/>
        <dbReference type="ChEBI" id="CHEBI:78442"/>
        <dbReference type="ChEBI" id="CHEBI:78528"/>
        <dbReference type="ChEBI" id="CHEBI:456215"/>
        <dbReference type="EC" id="6.1.1.5"/>
    </reaction>
</comment>
<organism evidence="16 17">
    <name type="scientific">Microctonus hyperodae</name>
    <name type="common">Parasitoid wasp</name>
    <dbReference type="NCBI Taxonomy" id="165561"/>
    <lineage>
        <taxon>Eukaryota</taxon>
        <taxon>Metazoa</taxon>
        <taxon>Ecdysozoa</taxon>
        <taxon>Arthropoda</taxon>
        <taxon>Hexapoda</taxon>
        <taxon>Insecta</taxon>
        <taxon>Pterygota</taxon>
        <taxon>Neoptera</taxon>
        <taxon>Endopterygota</taxon>
        <taxon>Hymenoptera</taxon>
        <taxon>Apocrita</taxon>
        <taxon>Ichneumonoidea</taxon>
        <taxon>Braconidae</taxon>
        <taxon>Euphorinae</taxon>
        <taxon>Microctonus</taxon>
    </lineage>
</organism>
<comment type="similarity">
    <text evidence="2 13">Belongs to the class-I aminoacyl-tRNA synthetase family.</text>
</comment>
<evidence type="ECO:0000256" key="7">
    <source>
        <dbReference type="ARBA" id="ARBA00022741"/>
    </source>
</evidence>
<dbReference type="InterPro" id="IPR009080">
    <property type="entry name" value="tRNAsynth_Ia_anticodon-bd"/>
</dbReference>
<comment type="subcellular location">
    <subcellularLocation>
        <location evidence="1">Mitochondrion</location>
    </subcellularLocation>
</comment>
<dbReference type="InterPro" id="IPR009008">
    <property type="entry name" value="Val/Leu/Ile-tRNA-synth_edit"/>
</dbReference>
<protein>
    <recommendedName>
        <fullName evidence="3">isoleucine--tRNA ligase</fullName>
        <ecNumber evidence="3">6.1.1.5</ecNumber>
    </recommendedName>
    <alternativeName>
        <fullName evidence="11">Isoleucyl-tRNA synthetase</fullName>
    </alternativeName>
</protein>
<dbReference type="InterPro" id="IPR033708">
    <property type="entry name" value="Anticodon_Ile_BEm"/>
</dbReference>
<dbReference type="InterPro" id="IPR013155">
    <property type="entry name" value="M/V/L/I-tRNA-synth_anticd-bd"/>
</dbReference>
<reference evidence="16" key="2">
    <citation type="submission" date="2023-03" db="EMBL/GenBank/DDBJ databases">
        <authorList>
            <person name="Inwood S.N."/>
            <person name="Skelly J.G."/>
            <person name="Guhlin J."/>
            <person name="Harrop T.W.R."/>
            <person name="Goldson S.G."/>
            <person name="Dearden P.K."/>
        </authorList>
    </citation>
    <scope>NUCLEOTIDE SEQUENCE</scope>
    <source>
        <strain evidence="16">Lincoln</strain>
        <tissue evidence="16">Whole body</tissue>
    </source>
</reference>
<evidence type="ECO:0000256" key="4">
    <source>
        <dbReference type="ARBA" id="ARBA00022490"/>
    </source>
</evidence>
<dbReference type="GO" id="GO:0000049">
    <property type="term" value="F:tRNA binding"/>
    <property type="evidence" value="ECO:0007669"/>
    <property type="project" value="InterPro"/>
</dbReference>
<evidence type="ECO:0000259" key="15">
    <source>
        <dbReference type="Pfam" id="PF08264"/>
    </source>
</evidence>
<dbReference type="PRINTS" id="PR00984">
    <property type="entry name" value="TRNASYNTHILE"/>
</dbReference>
<dbReference type="GO" id="GO:0004822">
    <property type="term" value="F:isoleucine-tRNA ligase activity"/>
    <property type="evidence" value="ECO:0007669"/>
    <property type="project" value="UniProtKB-EC"/>
</dbReference>
<sequence length="962" mass="109816">MKMLINTRKKCFHFSLVNFTKFSFRRYAKTVKTVDNKYTSTILLPQTKFPTRMDSDKRIEMDNYLTEKCGFMDLYNWQRENLTGPDFILHDGPPYANGVPHIGHALNKILKDITNRSRIIKGQRVHYIPGWDCHGLPIELKALASSNEEISNLKPQKIRQCARKYAEEAIKKQREVFMSWGIMADWKDSNCYFTNTESYMANQLRQFINLYEKNLIFRDFKPVYWSPSSKTALAESELEYNEQHKSKTAVIRLELVELSEKLKILEGCKLYALTWTTTPWTLVANQALAYANDISYCIAHDSHNNHYILAEDLLNNIIEKVGPLIPILTINGTDLMECKYAHPITGRKMPILPANHVNNKSGTGLVHTAGAHGTDDFLVCLVHNIPVLSLVDEDGRYTTEAGNDFAGLEVLNEGNEAVLKYIGNNVLHTDQFLHSYPYDWRTKKPVISRASFQWFINTQQIKEKALDALKNMPVYPKIREASGINALVQQILQRPYWCISRQRSWGTPIPVLYHKDSGDVVTNRAFIERLCYLLERDGSDCWWNLSVEKLVGKKLLEELNLDANKLEKGKDIMDIWFDSGISWSAVLPEGQQADLYLEGTDQFNGWFQSSLITSVALRGIAPFKSVFVHGFTVDGKGQKMSKSLGNVVDPIEIVMGGKNKKSKPAYGIDTLRWWVASHGVQHNQISITNNILKDSAESVQKIRMILRFLLGVLHPYNVSNEETTADYSVLDKYMLHKLYHYNKKIQHYYDIYEHHNVCKTIINFIANDVSAIYCHLVKDTLYCEKVTSPHRIGAINIIGEILSVLTRSIAPIIPHLAEEVWLHHPENLASVPLHHSIHTLPNVWDAPEVEKVIEAALYIKRCVNTTTNDNTLLFDAIVTVDSQQFSALTPLHFDTVSSTSELCNILQVSSVTLLQDPKFITPIVELKKIEHSLCKRCRKYPEESSGNLCVRCKTVIDVSLHS</sequence>
<dbReference type="SUPFAM" id="SSF47323">
    <property type="entry name" value="Anticodon-binding domain of a subclass of class I aminoacyl-tRNA synthetases"/>
    <property type="match status" value="1"/>
</dbReference>
<dbReference type="GO" id="GO:0005524">
    <property type="term" value="F:ATP binding"/>
    <property type="evidence" value="ECO:0007669"/>
    <property type="project" value="UniProtKB-KW"/>
</dbReference>
<evidence type="ECO:0000256" key="8">
    <source>
        <dbReference type="ARBA" id="ARBA00022840"/>
    </source>
</evidence>
<dbReference type="Gene3D" id="1.10.730.20">
    <property type="match status" value="1"/>
</dbReference>
<dbReference type="Gene3D" id="1.10.10.830">
    <property type="entry name" value="Ile-tRNA synthetase CP2 domain-like"/>
    <property type="match status" value="1"/>
</dbReference>
<dbReference type="Pfam" id="PF00133">
    <property type="entry name" value="tRNA-synt_1"/>
    <property type="match status" value="1"/>
</dbReference>
<evidence type="ECO:0000256" key="1">
    <source>
        <dbReference type="ARBA" id="ARBA00004173"/>
    </source>
</evidence>
<evidence type="ECO:0000256" key="10">
    <source>
        <dbReference type="ARBA" id="ARBA00023146"/>
    </source>
</evidence>
<dbReference type="InterPro" id="IPR001412">
    <property type="entry name" value="aa-tRNA-synth_I_CS"/>
</dbReference>
<evidence type="ECO:0000256" key="6">
    <source>
        <dbReference type="ARBA" id="ARBA00022723"/>
    </source>
</evidence>
<gene>
    <name evidence="16" type="ORF">PV327_002624</name>
</gene>
<dbReference type="FunFam" id="3.40.50.620:FF:000128">
    <property type="entry name" value="Isoleucyl-tRNA synthetase 2, mitochondrial"/>
    <property type="match status" value="1"/>
</dbReference>
<dbReference type="PANTHER" id="PTHR42765:SF1">
    <property type="entry name" value="ISOLEUCINE--TRNA LIGASE, MITOCHONDRIAL"/>
    <property type="match status" value="1"/>
</dbReference>
<comment type="caution">
    <text evidence="16">The sequence shown here is derived from an EMBL/GenBank/DDBJ whole genome shotgun (WGS) entry which is preliminary data.</text>
</comment>
<keyword evidence="8 13" id="KW-0067">ATP-binding</keyword>
<dbReference type="GO" id="GO:0046872">
    <property type="term" value="F:metal ion binding"/>
    <property type="evidence" value="ECO:0007669"/>
    <property type="project" value="UniProtKB-KW"/>
</dbReference>
<dbReference type="AlphaFoldDB" id="A0AA39FGF3"/>
<name>A0AA39FGF3_MICHY</name>
<dbReference type="GO" id="GO:0005739">
    <property type="term" value="C:mitochondrion"/>
    <property type="evidence" value="ECO:0007669"/>
    <property type="project" value="UniProtKB-SubCell"/>
</dbReference>
<keyword evidence="9 13" id="KW-0648">Protein biosynthesis</keyword>
<keyword evidence="4" id="KW-0963">Cytoplasm</keyword>
<evidence type="ECO:0000256" key="13">
    <source>
        <dbReference type="RuleBase" id="RU363035"/>
    </source>
</evidence>
<keyword evidence="7 13" id="KW-0547">Nucleotide-binding</keyword>
<accession>A0AA39FGF3</accession>
<dbReference type="GO" id="GO:0006428">
    <property type="term" value="P:isoleucyl-tRNA aminoacylation"/>
    <property type="evidence" value="ECO:0007669"/>
    <property type="project" value="InterPro"/>
</dbReference>
<evidence type="ECO:0000313" key="17">
    <source>
        <dbReference type="Proteomes" id="UP001168972"/>
    </source>
</evidence>
<keyword evidence="10 13" id="KW-0030">Aminoacyl-tRNA synthetase</keyword>
<dbReference type="FunFam" id="3.40.50.620:FF:000111">
    <property type="entry name" value="Mitochondrial isoleucyl-tRNA synthetase"/>
    <property type="match status" value="1"/>
</dbReference>
<dbReference type="PROSITE" id="PS00178">
    <property type="entry name" value="AA_TRNA_LIGASE_I"/>
    <property type="match status" value="1"/>
</dbReference>
<evidence type="ECO:0000256" key="3">
    <source>
        <dbReference type="ARBA" id="ARBA00013165"/>
    </source>
</evidence>
<dbReference type="SUPFAM" id="SSF52374">
    <property type="entry name" value="Nucleotidylyl transferase"/>
    <property type="match status" value="1"/>
</dbReference>
<dbReference type="InterPro" id="IPR050081">
    <property type="entry name" value="Ile-tRNA_ligase"/>
</dbReference>
<dbReference type="Gene3D" id="3.40.50.620">
    <property type="entry name" value="HUPs"/>
    <property type="match status" value="2"/>
</dbReference>
<dbReference type="GO" id="GO:0032543">
    <property type="term" value="P:mitochondrial translation"/>
    <property type="evidence" value="ECO:0007669"/>
    <property type="project" value="TreeGrafter"/>
</dbReference>
<dbReference type="InterPro" id="IPR002301">
    <property type="entry name" value="Ile-tRNA-ligase"/>
</dbReference>
<dbReference type="Pfam" id="PF08264">
    <property type="entry name" value="Anticodon_1"/>
    <property type="match status" value="1"/>
</dbReference>
<feature type="domain" description="Aminoacyl-tRNA synthetase class Ia" evidence="14">
    <location>
        <begin position="80"/>
        <end position="678"/>
    </location>
</feature>
<dbReference type="InterPro" id="IPR014729">
    <property type="entry name" value="Rossmann-like_a/b/a_fold"/>
</dbReference>
<keyword evidence="6" id="KW-0479">Metal-binding</keyword>
<dbReference type="InterPro" id="IPR002300">
    <property type="entry name" value="aa-tRNA-synth_Ia"/>
</dbReference>
<dbReference type="Proteomes" id="UP001168972">
    <property type="component" value="Unassembled WGS sequence"/>
</dbReference>
<dbReference type="EC" id="6.1.1.5" evidence="3"/>
<evidence type="ECO:0000313" key="16">
    <source>
        <dbReference type="EMBL" id="KAK0168859.1"/>
    </source>
</evidence>